<dbReference type="Proteomes" id="UP001146120">
    <property type="component" value="Unassembled WGS sequence"/>
</dbReference>
<protein>
    <submittedName>
        <fullName evidence="7">Uncharacterized protein</fullName>
    </submittedName>
</protein>
<keyword evidence="6" id="KW-0175">Coiled coil</keyword>
<dbReference type="SMART" id="SM00365">
    <property type="entry name" value="LRR_SD22"/>
    <property type="match status" value="4"/>
</dbReference>
<reference evidence="7" key="2">
    <citation type="journal article" date="2023" name="Microbiol Resour">
        <title>Decontamination and Annotation of the Draft Genome Sequence of the Oomycete Lagenidium giganteum ARSEF 373.</title>
        <authorList>
            <person name="Morgan W.R."/>
            <person name="Tartar A."/>
        </authorList>
    </citation>
    <scope>NUCLEOTIDE SEQUENCE</scope>
    <source>
        <strain evidence="7">ARSEF 373</strain>
    </source>
</reference>
<dbReference type="PANTHER" id="PTHR45973">
    <property type="entry name" value="PROTEIN PHOSPHATASE 1 REGULATORY SUBUNIT SDS22-RELATED"/>
    <property type="match status" value="1"/>
</dbReference>
<evidence type="ECO:0000256" key="5">
    <source>
        <dbReference type="ARBA" id="ARBA00023273"/>
    </source>
</evidence>
<dbReference type="SMART" id="SM00369">
    <property type="entry name" value="LRR_TYP"/>
    <property type="match status" value="3"/>
</dbReference>
<evidence type="ECO:0000256" key="6">
    <source>
        <dbReference type="SAM" id="Coils"/>
    </source>
</evidence>
<dbReference type="Gene3D" id="3.80.10.10">
    <property type="entry name" value="Ribonuclease Inhibitor"/>
    <property type="match status" value="2"/>
</dbReference>
<evidence type="ECO:0000256" key="1">
    <source>
        <dbReference type="ARBA" id="ARBA00004138"/>
    </source>
</evidence>
<dbReference type="Pfam" id="PF14580">
    <property type="entry name" value="LRR_9"/>
    <property type="match status" value="1"/>
</dbReference>
<dbReference type="InterPro" id="IPR050576">
    <property type="entry name" value="Cilia_flagella_integrity"/>
</dbReference>
<feature type="coiled-coil region" evidence="6">
    <location>
        <begin position="318"/>
        <end position="359"/>
    </location>
</feature>
<keyword evidence="8" id="KW-1185">Reference proteome</keyword>
<evidence type="ECO:0000256" key="4">
    <source>
        <dbReference type="ARBA" id="ARBA00023069"/>
    </source>
</evidence>
<proteinExistence type="predicted"/>
<keyword evidence="5" id="KW-0966">Cell projection</keyword>
<evidence type="ECO:0000256" key="2">
    <source>
        <dbReference type="ARBA" id="ARBA00022614"/>
    </source>
</evidence>
<evidence type="ECO:0000313" key="8">
    <source>
        <dbReference type="Proteomes" id="UP001146120"/>
    </source>
</evidence>
<dbReference type="SUPFAM" id="SSF52058">
    <property type="entry name" value="L domain-like"/>
    <property type="match status" value="1"/>
</dbReference>
<dbReference type="PROSITE" id="PS51450">
    <property type="entry name" value="LRR"/>
    <property type="match status" value="4"/>
</dbReference>
<comment type="subcellular location">
    <subcellularLocation>
        <location evidence="1">Cell projection</location>
        <location evidence="1">Cilium</location>
    </subcellularLocation>
</comment>
<dbReference type="AlphaFoldDB" id="A0AAV2Z2X2"/>
<keyword evidence="2" id="KW-0433">Leucine-rich repeat</keyword>
<name>A0AAV2Z2X2_9STRA</name>
<dbReference type="PANTHER" id="PTHR45973:SF9">
    <property type="entry name" value="LEUCINE-RICH REPEAT-CONTAINING PROTEIN 46"/>
    <property type="match status" value="1"/>
</dbReference>
<dbReference type="InterPro" id="IPR001611">
    <property type="entry name" value="Leu-rich_rpt"/>
</dbReference>
<reference evidence="7" key="1">
    <citation type="submission" date="2022-11" db="EMBL/GenBank/DDBJ databases">
        <authorList>
            <person name="Morgan W.R."/>
            <person name="Tartar A."/>
        </authorList>
    </citation>
    <scope>NUCLEOTIDE SEQUENCE</scope>
    <source>
        <strain evidence="7">ARSEF 373</strain>
    </source>
</reference>
<evidence type="ECO:0000256" key="3">
    <source>
        <dbReference type="ARBA" id="ARBA00022737"/>
    </source>
</evidence>
<dbReference type="EMBL" id="DAKRPA010000074">
    <property type="protein sequence ID" value="DAZ99913.1"/>
    <property type="molecule type" value="Genomic_DNA"/>
</dbReference>
<sequence length="717" mass="81461">MSDLKVLTNAAITELTGEAEHERLVAIEVIFGHYEHVDVHALRQCWNLRNLTMINTKLTRIANLHPVRDSLLHLCLANQAITTMEGLDLPNLRQLYLQQNRIDRIEGLSSCRKLQKLWLYGNRISLVENLSCCSDLRELWLQDNQIRSLDSNGSGLDDLVNLHALHLAKNRIRNIDEFQHFRKLVNLRVLTFSDEHFGSNPIVNHPDYRSFAVAALRQLVKLDGRAIESAERTLAEDQFFTQALQSLEFNDKIADLTLAYEEELRAINGRKDRGISNAKMLQKGLMEALNELEQCVMEGRKRVESERQRQTKLLDRNAVMLVENVKKLQERFERLIDRRLEEEENMQRAEDILFEAREQELQAEQSQALTVAALQYAFPGRIAFQQLVPHSPEFRLISSHLTNDSSSKSNASAISILQIYRFFHQDLMAQFEAAVTEANASNGLMTANSSELLLYVAANDDEAMTIMQSGVGALCGNASIKAVHDPRSWLVFCSSARDAVDMRASESQALFTAQATEGTKRVQCLQVLLCRVRMNRVVELVGNNKEQIQSLKDAVYTCATSVDEPSPETFYQLRLASGSSMYLITKSPTACWQLMLPQFTVLCGIRVDGEDCAFQQQHCPRMDDVVHAPEDNAWVTTTQVLQQFQEQLEDEVAAFHTRLYQDMDPETAVLITSLQQEASNTQEQVHATHTKLTHERKAQDQLLKAMRNAGGRHEEGR</sequence>
<evidence type="ECO:0000313" key="7">
    <source>
        <dbReference type="EMBL" id="DAZ99913.1"/>
    </source>
</evidence>
<comment type="caution">
    <text evidence="7">The sequence shown here is derived from an EMBL/GenBank/DDBJ whole genome shotgun (WGS) entry which is preliminary data.</text>
</comment>
<organism evidence="7 8">
    <name type="scientific">Lagenidium giganteum</name>
    <dbReference type="NCBI Taxonomy" id="4803"/>
    <lineage>
        <taxon>Eukaryota</taxon>
        <taxon>Sar</taxon>
        <taxon>Stramenopiles</taxon>
        <taxon>Oomycota</taxon>
        <taxon>Peronosporomycetes</taxon>
        <taxon>Pythiales</taxon>
        <taxon>Pythiaceae</taxon>
    </lineage>
</organism>
<keyword evidence="3" id="KW-0677">Repeat</keyword>
<gene>
    <name evidence="7" type="ORF">N0F65_011836</name>
</gene>
<accession>A0AAV2Z2X2</accession>
<dbReference type="InterPro" id="IPR032675">
    <property type="entry name" value="LRR_dom_sf"/>
</dbReference>
<dbReference type="InterPro" id="IPR003591">
    <property type="entry name" value="Leu-rich_rpt_typical-subtyp"/>
</dbReference>
<keyword evidence="4" id="KW-0969">Cilium</keyword>